<dbReference type="Proteomes" id="UP001500542">
    <property type="component" value="Unassembled WGS sequence"/>
</dbReference>
<accession>A0ABN1RTL0</accession>
<keyword evidence="3" id="KW-1185">Reference proteome</keyword>
<dbReference type="RefSeq" id="WP_343984068.1">
    <property type="nucleotide sequence ID" value="NZ_BAAAHK010000027.1"/>
</dbReference>
<evidence type="ECO:0000313" key="2">
    <source>
        <dbReference type="EMBL" id="GAA0963429.1"/>
    </source>
</evidence>
<dbReference type="PROSITE" id="PS50995">
    <property type="entry name" value="HTH_MARR_2"/>
    <property type="match status" value="1"/>
</dbReference>
<protein>
    <submittedName>
        <fullName evidence="2">MarR family winged helix-turn-helix transcriptional regulator</fullName>
    </submittedName>
</protein>
<proteinExistence type="predicted"/>
<comment type="caution">
    <text evidence="2">The sequence shown here is derived from an EMBL/GenBank/DDBJ whole genome shotgun (WGS) entry which is preliminary data.</text>
</comment>
<gene>
    <name evidence="2" type="ORF">GCM10009554_82790</name>
</gene>
<dbReference type="Gene3D" id="1.10.10.10">
    <property type="entry name" value="Winged helix-like DNA-binding domain superfamily/Winged helix DNA-binding domain"/>
    <property type="match status" value="1"/>
</dbReference>
<dbReference type="InterPro" id="IPR000835">
    <property type="entry name" value="HTH_MarR-typ"/>
</dbReference>
<dbReference type="PANTHER" id="PTHR33164:SF99">
    <property type="entry name" value="MARR FAMILY REGULATORY PROTEIN"/>
    <property type="match status" value="1"/>
</dbReference>
<sequence>MSRVDRPRLDRKPLIALIDRANRAMQADMVRIAHLRGHPEVKPAHNSVFATLAEGGSRAIDMAERAGITRQSMGEVVRDMVALGILEMRPDPADRRAKLVTYTEHGREVSADGHGHLIELERRFAAEFGVVEYEIARDILGRIAGLLDDWAAEEAGPEAVGE</sequence>
<reference evidence="2 3" key="1">
    <citation type="journal article" date="2019" name="Int. J. Syst. Evol. Microbiol.">
        <title>The Global Catalogue of Microorganisms (GCM) 10K type strain sequencing project: providing services to taxonomists for standard genome sequencing and annotation.</title>
        <authorList>
            <consortium name="The Broad Institute Genomics Platform"/>
            <consortium name="The Broad Institute Genome Sequencing Center for Infectious Disease"/>
            <person name="Wu L."/>
            <person name="Ma J."/>
        </authorList>
    </citation>
    <scope>NUCLEOTIDE SEQUENCE [LARGE SCALE GENOMIC DNA]</scope>
    <source>
        <strain evidence="2 3">JCM 10977</strain>
    </source>
</reference>
<dbReference type="PANTHER" id="PTHR33164">
    <property type="entry name" value="TRANSCRIPTIONAL REGULATOR, MARR FAMILY"/>
    <property type="match status" value="1"/>
</dbReference>
<dbReference type="InterPro" id="IPR039422">
    <property type="entry name" value="MarR/SlyA-like"/>
</dbReference>
<organism evidence="2 3">
    <name type="scientific">Kribbella koreensis</name>
    <dbReference type="NCBI Taxonomy" id="57909"/>
    <lineage>
        <taxon>Bacteria</taxon>
        <taxon>Bacillati</taxon>
        <taxon>Actinomycetota</taxon>
        <taxon>Actinomycetes</taxon>
        <taxon>Propionibacteriales</taxon>
        <taxon>Kribbellaceae</taxon>
        <taxon>Kribbella</taxon>
    </lineage>
</organism>
<evidence type="ECO:0000259" key="1">
    <source>
        <dbReference type="PROSITE" id="PS50995"/>
    </source>
</evidence>
<evidence type="ECO:0000313" key="3">
    <source>
        <dbReference type="Proteomes" id="UP001500542"/>
    </source>
</evidence>
<dbReference type="EMBL" id="BAAAHK010000027">
    <property type="protein sequence ID" value="GAA0963429.1"/>
    <property type="molecule type" value="Genomic_DNA"/>
</dbReference>
<dbReference type="InterPro" id="IPR036388">
    <property type="entry name" value="WH-like_DNA-bd_sf"/>
</dbReference>
<feature type="domain" description="HTH marR-type" evidence="1">
    <location>
        <begin position="11"/>
        <end position="145"/>
    </location>
</feature>
<dbReference type="Pfam" id="PF12802">
    <property type="entry name" value="MarR_2"/>
    <property type="match status" value="1"/>
</dbReference>
<dbReference type="InterPro" id="IPR036390">
    <property type="entry name" value="WH_DNA-bd_sf"/>
</dbReference>
<name>A0ABN1RTL0_9ACTN</name>
<dbReference type="SUPFAM" id="SSF46785">
    <property type="entry name" value="Winged helix' DNA-binding domain"/>
    <property type="match status" value="1"/>
</dbReference>